<feature type="transmembrane region" description="Helical" evidence="2">
    <location>
        <begin position="180"/>
        <end position="203"/>
    </location>
</feature>
<accession>A0A4Q1CDF7</accession>
<evidence type="ECO:0000256" key="2">
    <source>
        <dbReference type="SAM" id="Phobius"/>
    </source>
</evidence>
<reference evidence="4 5" key="1">
    <citation type="submission" date="2019-01" db="EMBL/GenBank/DDBJ databases">
        <title>Lacibacter sp. strain TTM-7.</title>
        <authorList>
            <person name="Chen W.-M."/>
        </authorList>
    </citation>
    <scope>NUCLEOTIDE SEQUENCE [LARGE SCALE GENOMIC DNA]</scope>
    <source>
        <strain evidence="4 5">TTM-7</strain>
    </source>
</reference>
<keyword evidence="2" id="KW-0812">Transmembrane</keyword>
<feature type="signal peptide" evidence="3">
    <location>
        <begin position="1"/>
        <end position="20"/>
    </location>
</feature>
<keyword evidence="3" id="KW-0732">Signal</keyword>
<feature type="chain" id="PRO_5020244983" evidence="3">
    <location>
        <begin position="21"/>
        <end position="247"/>
    </location>
</feature>
<feature type="transmembrane region" description="Helical" evidence="2">
    <location>
        <begin position="151"/>
        <end position="168"/>
    </location>
</feature>
<name>A0A4Q1CDF7_9BACT</name>
<dbReference type="EMBL" id="SDHW01000009">
    <property type="protein sequence ID" value="RXK57585.1"/>
    <property type="molecule type" value="Genomic_DNA"/>
</dbReference>
<dbReference type="PROSITE" id="PS51257">
    <property type="entry name" value="PROKAR_LIPOPROTEIN"/>
    <property type="match status" value="1"/>
</dbReference>
<evidence type="ECO:0000256" key="1">
    <source>
        <dbReference type="SAM" id="MobiDB-lite"/>
    </source>
</evidence>
<evidence type="ECO:0000313" key="4">
    <source>
        <dbReference type="EMBL" id="RXK57585.1"/>
    </source>
</evidence>
<evidence type="ECO:0000313" key="5">
    <source>
        <dbReference type="Proteomes" id="UP000290204"/>
    </source>
</evidence>
<keyword evidence="5" id="KW-1185">Reference proteome</keyword>
<dbReference type="AlphaFoldDB" id="A0A4Q1CDF7"/>
<comment type="caution">
    <text evidence="4">The sequence shown here is derived from an EMBL/GenBank/DDBJ whole genome shotgun (WGS) entry which is preliminary data.</text>
</comment>
<keyword evidence="2" id="KW-1133">Transmembrane helix</keyword>
<protein>
    <submittedName>
        <fullName evidence="4">Uncharacterized protein</fullName>
    </submittedName>
</protein>
<gene>
    <name evidence="4" type="ORF">ESA94_20515</name>
</gene>
<proteinExistence type="predicted"/>
<organism evidence="4 5">
    <name type="scientific">Lacibacter luteus</name>
    <dbReference type="NCBI Taxonomy" id="2508719"/>
    <lineage>
        <taxon>Bacteria</taxon>
        <taxon>Pseudomonadati</taxon>
        <taxon>Bacteroidota</taxon>
        <taxon>Chitinophagia</taxon>
        <taxon>Chitinophagales</taxon>
        <taxon>Chitinophagaceae</taxon>
        <taxon>Lacibacter</taxon>
    </lineage>
</organism>
<evidence type="ECO:0000256" key="3">
    <source>
        <dbReference type="SAM" id="SignalP"/>
    </source>
</evidence>
<feature type="region of interest" description="Disordered" evidence="1">
    <location>
        <begin position="103"/>
        <end position="122"/>
    </location>
</feature>
<dbReference type="Proteomes" id="UP000290204">
    <property type="component" value="Unassembled WGS sequence"/>
</dbReference>
<dbReference type="RefSeq" id="WP_129132837.1">
    <property type="nucleotide sequence ID" value="NZ_SDHW01000009.1"/>
</dbReference>
<sequence>MKLLTAFLLLAMLCSCGTLRKLKSNFKYSYKSDSVAVQTQTVDSTGTTVSKTDEQSGIDVQVEFEPGSKDTAVTIEIVTYPVTADDYIPQTIQVKTSSKPKGIKYKQQQKKQTEQQQTSAVKTNTDSKVAVSEVAKAKEVDLVKKRVVVSWWWYLFLLLALLLVLYRYRKPILAFIKSKIIIMKKFFLVAITGLFLFGCGVAPDKTNTKVEERQSLMRPDNPLDWEHVYVDSVGKYAVLKQVNGKGT</sequence>
<keyword evidence="2" id="KW-0472">Membrane</keyword>